<feature type="signal peptide" evidence="12">
    <location>
        <begin position="1"/>
        <end position="21"/>
    </location>
</feature>
<dbReference type="PANTHER" id="PTHR34114:SF11">
    <property type="entry name" value="ARABINOGALACTAN PROTEIN 13-RELATED"/>
    <property type="match status" value="1"/>
</dbReference>
<keyword evidence="14" id="KW-1185">Reference proteome</keyword>
<dbReference type="AlphaFoldDB" id="A0AAN7GIF6"/>
<evidence type="ECO:0000256" key="7">
    <source>
        <dbReference type="ARBA" id="ARBA00023180"/>
    </source>
</evidence>
<feature type="chain" id="PRO_5042833154" evidence="12">
    <location>
        <begin position="22"/>
        <end position="60"/>
    </location>
</feature>
<comment type="similarity">
    <text evidence="2">Belongs to the AG-peptide AGP family.</text>
</comment>
<gene>
    <name evidence="13" type="ORF">SAY87_001371</name>
</gene>
<keyword evidence="7" id="KW-0325">Glycoprotein</keyword>
<keyword evidence="9" id="KW-0449">Lipoprotein</keyword>
<evidence type="ECO:0000256" key="6">
    <source>
        <dbReference type="ARBA" id="ARBA00023136"/>
    </source>
</evidence>
<organism evidence="13 14">
    <name type="scientific">Trapa incisa</name>
    <dbReference type="NCBI Taxonomy" id="236973"/>
    <lineage>
        <taxon>Eukaryota</taxon>
        <taxon>Viridiplantae</taxon>
        <taxon>Streptophyta</taxon>
        <taxon>Embryophyta</taxon>
        <taxon>Tracheophyta</taxon>
        <taxon>Spermatophyta</taxon>
        <taxon>Magnoliopsida</taxon>
        <taxon>eudicotyledons</taxon>
        <taxon>Gunneridae</taxon>
        <taxon>Pentapetalae</taxon>
        <taxon>rosids</taxon>
        <taxon>malvids</taxon>
        <taxon>Myrtales</taxon>
        <taxon>Lythraceae</taxon>
        <taxon>Trapa</taxon>
    </lineage>
</organism>
<keyword evidence="11" id="KW-1133">Transmembrane helix</keyword>
<accession>A0AAN7GIF6</accession>
<name>A0AAN7GIF6_9MYRT</name>
<keyword evidence="4 12" id="KW-0732">Signal</keyword>
<proteinExistence type="inferred from homology"/>
<keyword evidence="6 11" id="KW-0472">Membrane</keyword>
<reference evidence="13 14" key="1">
    <citation type="journal article" date="2023" name="Hortic Res">
        <title>Pangenome of water caltrop reveals structural variations and asymmetric subgenome divergence after allopolyploidization.</title>
        <authorList>
            <person name="Zhang X."/>
            <person name="Chen Y."/>
            <person name="Wang L."/>
            <person name="Yuan Y."/>
            <person name="Fang M."/>
            <person name="Shi L."/>
            <person name="Lu R."/>
            <person name="Comes H.P."/>
            <person name="Ma Y."/>
            <person name="Chen Y."/>
            <person name="Huang G."/>
            <person name="Zhou Y."/>
            <person name="Zheng Z."/>
            <person name="Qiu Y."/>
        </authorList>
    </citation>
    <scope>NUCLEOTIDE SEQUENCE [LARGE SCALE GENOMIC DNA]</scope>
    <source>
        <tissue evidence="13">Roots</tissue>
    </source>
</reference>
<evidence type="ECO:0000256" key="9">
    <source>
        <dbReference type="ARBA" id="ARBA00023288"/>
    </source>
</evidence>
<keyword evidence="8" id="KW-0379">Hydroxylation</keyword>
<evidence type="ECO:0000256" key="2">
    <source>
        <dbReference type="ARBA" id="ARBA00005835"/>
    </source>
</evidence>
<feature type="transmembrane region" description="Helical" evidence="11">
    <location>
        <begin position="37"/>
        <end position="59"/>
    </location>
</feature>
<evidence type="ECO:0000256" key="8">
    <source>
        <dbReference type="ARBA" id="ARBA00023278"/>
    </source>
</evidence>
<dbReference type="InterPro" id="IPR039281">
    <property type="entry name" value="AGP3/12/13/14/21"/>
</dbReference>
<keyword evidence="5" id="KW-0654">Proteoglycan</keyword>
<dbReference type="Proteomes" id="UP001345219">
    <property type="component" value="Chromosome 1"/>
</dbReference>
<protein>
    <submittedName>
        <fullName evidence="13">Uncharacterized protein</fullName>
    </submittedName>
</protein>
<evidence type="ECO:0000256" key="12">
    <source>
        <dbReference type="SAM" id="SignalP"/>
    </source>
</evidence>
<evidence type="ECO:0000256" key="3">
    <source>
        <dbReference type="ARBA" id="ARBA00022622"/>
    </source>
</evidence>
<dbReference type="PANTHER" id="PTHR34114">
    <property type="entry name" value="ARABINOGALACTAN PEPTIDE 1"/>
    <property type="match status" value="1"/>
</dbReference>
<keyword evidence="11" id="KW-0812">Transmembrane</keyword>
<evidence type="ECO:0000256" key="4">
    <source>
        <dbReference type="ARBA" id="ARBA00022729"/>
    </source>
</evidence>
<dbReference type="GO" id="GO:0012505">
    <property type="term" value="C:endomembrane system"/>
    <property type="evidence" value="ECO:0007669"/>
    <property type="project" value="UniProtKB-SubCell"/>
</dbReference>
<evidence type="ECO:0000256" key="10">
    <source>
        <dbReference type="ARBA" id="ARBA00037868"/>
    </source>
</evidence>
<dbReference type="EMBL" id="JAXIOK010000023">
    <property type="protein sequence ID" value="KAK4743370.1"/>
    <property type="molecule type" value="Genomic_DNA"/>
</dbReference>
<evidence type="ECO:0000256" key="11">
    <source>
        <dbReference type="SAM" id="Phobius"/>
    </source>
</evidence>
<evidence type="ECO:0000256" key="5">
    <source>
        <dbReference type="ARBA" id="ARBA00022974"/>
    </source>
</evidence>
<evidence type="ECO:0000256" key="1">
    <source>
        <dbReference type="ARBA" id="ARBA00004589"/>
    </source>
</evidence>
<comment type="caution">
    <text evidence="13">The sequence shown here is derived from an EMBL/GenBank/DDBJ whole genome shotgun (WGS) entry which is preliminary data.</text>
</comment>
<dbReference type="GO" id="GO:0098552">
    <property type="term" value="C:side of membrane"/>
    <property type="evidence" value="ECO:0007669"/>
    <property type="project" value="UniProtKB-KW"/>
</dbReference>
<comment type="subcellular location">
    <subcellularLocation>
        <location evidence="10">Endomembrane system</location>
        <topology evidence="10">Lipid-anchor</topology>
    </subcellularLocation>
    <subcellularLocation>
        <location evidence="1">Membrane</location>
        <topology evidence="1">Lipid-anchor</topology>
        <topology evidence="1">GPI-anchor</topology>
    </subcellularLocation>
</comment>
<sequence length="60" mass="6082">MESMKMRLLFAISMLVMVVSGIEKVSAAEAPAPGPVSDAAALVPAAAFASLAALAIAYLF</sequence>
<keyword evidence="3" id="KW-0336">GPI-anchor</keyword>
<evidence type="ECO:0000313" key="13">
    <source>
        <dbReference type="EMBL" id="KAK4743370.1"/>
    </source>
</evidence>
<evidence type="ECO:0000313" key="14">
    <source>
        <dbReference type="Proteomes" id="UP001345219"/>
    </source>
</evidence>